<evidence type="ECO:0000256" key="1">
    <source>
        <dbReference type="ARBA" id="ARBA00004241"/>
    </source>
</evidence>
<evidence type="ECO:0000313" key="5">
    <source>
        <dbReference type="Proteomes" id="UP000295132"/>
    </source>
</evidence>
<proteinExistence type="predicted"/>
<sequence>MLRKPPFIPKQKFAVCKNEKAFTLIESLFALAIFSILVFFMAPLMQIVLNSKATQGEDQPLEWEVFSSQLKREVRSYMKVGVLSGRLFLTKDAETVQYERYGTNLRRRVNSTGNEIVLQNVSEVVFVLLNNAVKVTVKDTWGKQYSIVIYSFINWNSSP</sequence>
<dbReference type="RefSeq" id="WP_133335618.1">
    <property type="nucleotide sequence ID" value="NZ_SMYO01000007.1"/>
</dbReference>
<dbReference type="AlphaFoldDB" id="A0A4R5VNX6"/>
<comment type="caution">
    <text evidence="4">The sequence shown here is derived from an EMBL/GenBank/DDBJ whole genome shotgun (WGS) entry which is preliminary data.</text>
</comment>
<evidence type="ECO:0000256" key="3">
    <source>
        <dbReference type="SAM" id="Phobius"/>
    </source>
</evidence>
<keyword evidence="3" id="KW-1133">Transmembrane helix</keyword>
<dbReference type="NCBIfam" id="TIGR02532">
    <property type="entry name" value="IV_pilin_GFxxxE"/>
    <property type="match status" value="1"/>
</dbReference>
<organism evidence="4 5">
    <name type="scientific">Bacillus salipaludis</name>
    <dbReference type="NCBI Taxonomy" id="2547811"/>
    <lineage>
        <taxon>Bacteria</taxon>
        <taxon>Bacillati</taxon>
        <taxon>Bacillota</taxon>
        <taxon>Bacilli</taxon>
        <taxon>Bacillales</taxon>
        <taxon>Bacillaceae</taxon>
        <taxon>Bacillus</taxon>
    </lineage>
</organism>
<protein>
    <submittedName>
        <fullName evidence="4">Prepilin-type N-terminal cleavage/methylation domain-containing protein</fullName>
    </submittedName>
</protein>
<reference evidence="4 5" key="1">
    <citation type="submission" date="2019-03" db="EMBL/GenBank/DDBJ databases">
        <title>Bacillus niacini sp. nov. a Nicotinate-Metabolizing Mesophile Isolated from Soil.</title>
        <authorList>
            <person name="Zhang G."/>
        </authorList>
    </citation>
    <scope>NUCLEOTIDE SEQUENCE [LARGE SCALE GENOMIC DNA]</scope>
    <source>
        <strain evidence="4 5">WN066</strain>
    </source>
</reference>
<name>A0A4R5VNX6_9BACI</name>
<dbReference type="Pfam" id="PF07963">
    <property type="entry name" value="N_methyl"/>
    <property type="match status" value="1"/>
</dbReference>
<dbReference type="NCBIfam" id="NF041002">
    <property type="entry name" value="pilin_ComGF"/>
    <property type="match status" value="1"/>
</dbReference>
<dbReference type="Pfam" id="PF15980">
    <property type="entry name" value="ComGF"/>
    <property type="match status" value="1"/>
</dbReference>
<feature type="transmembrane region" description="Helical" evidence="3">
    <location>
        <begin position="21"/>
        <end position="45"/>
    </location>
</feature>
<dbReference type="GO" id="GO:0030420">
    <property type="term" value="P:establishment of competence for transformation"/>
    <property type="evidence" value="ECO:0007669"/>
    <property type="project" value="UniProtKB-KW"/>
</dbReference>
<dbReference type="Proteomes" id="UP000295132">
    <property type="component" value="Unassembled WGS sequence"/>
</dbReference>
<dbReference type="EMBL" id="SMYO01000007">
    <property type="protein sequence ID" value="TDK60098.1"/>
    <property type="molecule type" value="Genomic_DNA"/>
</dbReference>
<dbReference type="GO" id="GO:0009986">
    <property type="term" value="C:cell surface"/>
    <property type="evidence" value="ECO:0007669"/>
    <property type="project" value="UniProtKB-SubCell"/>
</dbReference>
<keyword evidence="3" id="KW-0812">Transmembrane</keyword>
<gene>
    <name evidence="4" type="ORF">E2K98_15405</name>
</gene>
<evidence type="ECO:0000313" key="4">
    <source>
        <dbReference type="EMBL" id="TDK60098.1"/>
    </source>
</evidence>
<keyword evidence="3" id="KW-0472">Membrane</keyword>
<dbReference type="InterPro" id="IPR012902">
    <property type="entry name" value="N_methyl_site"/>
</dbReference>
<comment type="subcellular location">
    <subcellularLocation>
        <location evidence="1">Cell surface</location>
    </subcellularLocation>
</comment>
<accession>A0A4R5VNX6</accession>
<evidence type="ECO:0000256" key="2">
    <source>
        <dbReference type="ARBA" id="ARBA00023287"/>
    </source>
</evidence>
<dbReference type="InterPro" id="IPR016977">
    <property type="entry name" value="ComGF"/>
</dbReference>
<keyword evidence="2" id="KW-0178">Competence</keyword>